<feature type="compositionally biased region" description="Low complexity" evidence="8">
    <location>
        <begin position="377"/>
        <end position="386"/>
    </location>
</feature>
<protein>
    <submittedName>
        <fullName evidence="11">Zinc finger and BTB domain-containing protein 11-like</fullName>
    </submittedName>
</protein>
<evidence type="ECO:0000256" key="7">
    <source>
        <dbReference type="PROSITE-ProRule" id="PRU00042"/>
    </source>
</evidence>
<keyword evidence="4 7" id="KW-0863">Zinc-finger</keyword>
<feature type="compositionally biased region" description="Basic and acidic residues" evidence="8">
    <location>
        <begin position="362"/>
        <end position="376"/>
    </location>
</feature>
<feature type="domain" description="C2H2-type" evidence="9">
    <location>
        <begin position="928"/>
        <end position="955"/>
    </location>
</feature>
<evidence type="ECO:0000256" key="5">
    <source>
        <dbReference type="ARBA" id="ARBA00022833"/>
    </source>
</evidence>
<feature type="region of interest" description="Disordered" evidence="8">
    <location>
        <begin position="520"/>
        <end position="543"/>
    </location>
</feature>
<sequence>MVTQIVNQVIQEGVIPIDWCSSIIVSCYKGSRDALDRSNCRGIKLLDQAMKVIERVIVQLIRGRIRLNEMQFGFEPQRNTIYAIFIIRQFQEEYLTKNKPLYLVFVDLEKAFGRVLHCVIWWSLRKLGEDEWLVKVVQATYRRSVSKVRINHEYSSGFSVEFGIHQEEAELCVSRPLSSSEDLFHIYDNYIRHVQRNIQEQQEEGIHCFLLVQCRTGTNANVQHTKKKLAQLVAHACIFDNFCFKFFDIVSFDEKAAKYVLDVKDFDEETVLIALTFLYTGVVKCSSKLLLDLKRLARYLGLEEVISICNKLIREQKAFITDKVKPKIDREPYIQEVSPEAVLSSKSLRNLSTLKSELLHKDSPHTTSKKTKETGRNNKSNSSSGGEVYHKYEGYIKRLWDGLCLQQRQNRFCNLILQFEAGYPNLYIHTTIFSIFCSNFADLAKFEEVSGKYYINLCGYSYDTTVILVGFLYTGILKCPRKLVSELQELSHHLGVKEISIVCEDYLKSSELLSSHSFSFPSSVPLPNSSSKNSEAEAPSKAKVAKISTQNSSNYNNNSSLSLSDYINNYLWVIMGLHQENVVSSSSSPSLDCNSAFSADSNNSGSASSVSNLSFATESGSSNESRNYKFPTLSNYLQQSSVEYGQNSKVFSILAKTKKQAETVLHPLPSLQHLSSSNDSNSSSSSSKDSGKNSLMKVKLRPSKTDACLQDRKKIYRDVIYVNKDGSQVKGKKVACYEDSLPLPKRKAARPQKVPKSSVEIDLDEIGIVSADTYDGGYRRKRRAVQCPKCPRSFADEKALLKHLNSHEQGVIHKCHVCGMNYARLCDYTRHIRVHTAENQYTCSYCNKVSQTQRDFIEHNKSEHQDNRPFKCDASGCTFQAAKLAYLTDHRHIHSDVKGFICNKCGRTFSQAGGLHSHIKSCYQMQGYLCDLCGQTFNHLGSMKSHRRIHLGEKPHACSDCGARFSDHRNLRRHKRIHENSFPYPCTHCDKRFRHSNSLKAHLRHHGVNVGGTSVTVLIQGNDCNYLDPEEFPMCPSPASSEFQDLAEIN</sequence>
<dbReference type="FunFam" id="3.30.160.60:FF:000100">
    <property type="entry name" value="Zinc finger 45-like"/>
    <property type="match status" value="2"/>
</dbReference>
<evidence type="ECO:0000259" key="9">
    <source>
        <dbReference type="PROSITE" id="PS50157"/>
    </source>
</evidence>
<dbReference type="SMART" id="SM00355">
    <property type="entry name" value="ZnF_C2H2"/>
    <property type="match status" value="8"/>
</dbReference>
<dbReference type="PANTHER" id="PTHR16515:SF66">
    <property type="entry name" value="C2H2-TYPE DOMAIN-CONTAINING PROTEIN"/>
    <property type="match status" value="1"/>
</dbReference>
<dbReference type="InterPro" id="IPR013087">
    <property type="entry name" value="Znf_C2H2_type"/>
</dbReference>
<feature type="domain" description="C2H2-type" evidence="9">
    <location>
        <begin position="785"/>
        <end position="807"/>
    </location>
</feature>
<evidence type="ECO:0000313" key="10">
    <source>
        <dbReference type="Proteomes" id="UP000515154"/>
    </source>
</evidence>
<keyword evidence="10" id="KW-1185">Reference proteome</keyword>
<dbReference type="RefSeq" id="XP_029647601.1">
    <property type="nucleotide sequence ID" value="XM_029791741.2"/>
</dbReference>
<dbReference type="Gene3D" id="3.30.710.10">
    <property type="entry name" value="Potassium Channel Kv1.1, Chain A"/>
    <property type="match status" value="2"/>
</dbReference>
<feature type="domain" description="C2H2-type" evidence="9">
    <location>
        <begin position="900"/>
        <end position="920"/>
    </location>
</feature>
<keyword evidence="5" id="KW-0862">Zinc</keyword>
<dbReference type="Pfam" id="PF00651">
    <property type="entry name" value="BTB"/>
    <property type="match status" value="1"/>
</dbReference>
<feature type="domain" description="C2H2-type" evidence="9">
    <location>
        <begin position="984"/>
        <end position="1006"/>
    </location>
</feature>
<feature type="region of interest" description="Disordered" evidence="8">
    <location>
        <begin position="362"/>
        <end position="386"/>
    </location>
</feature>
<evidence type="ECO:0000256" key="6">
    <source>
        <dbReference type="ARBA" id="ARBA00023242"/>
    </source>
</evidence>
<name>A0A6P7TDB2_9MOLL</name>
<dbReference type="PANTHER" id="PTHR16515">
    <property type="entry name" value="PR DOMAIN ZINC FINGER PROTEIN"/>
    <property type="match status" value="1"/>
</dbReference>
<accession>A0A6P7TDB2</accession>
<keyword evidence="2" id="KW-0479">Metal-binding</keyword>
<proteinExistence type="predicted"/>
<feature type="region of interest" description="Disordered" evidence="8">
    <location>
        <begin position="600"/>
        <end position="625"/>
    </location>
</feature>
<feature type="compositionally biased region" description="Low complexity" evidence="8">
    <location>
        <begin position="668"/>
        <end position="694"/>
    </location>
</feature>
<dbReference type="PROSITE" id="PS50157">
    <property type="entry name" value="ZINC_FINGER_C2H2_2"/>
    <property type="match status" value="7"/>
</dbReference>
<evidence type="ECO:0000256" key="3">
    <source>
        <dbReference type="ARBA" id="ARBA00022737"/>
    </source>
</evidence>
<dbReference type="Proteomes" id="UP000515154">
    <property type="component" value="Linkage group LG18"/>
</dbReference>
<dbReference type="Gene3D" id="3.30.160.60">
    <property type="entry name" value="Classic Zinc Finger"/>
    <property type="match status" value="6"/>
</dbReference>
<feature type="domain" description="C2H2-type" evidence="9">
    <location>
        <begin position="813"/>
        <end position="840"/>
    </location>
</feature>
<evidence type="ECO:0000256" key="1">
    <source>
        <dbReference type="ARBA" id="ARBA00004123"/>
    </source>
</evidence>
<evidence type="ECO:0000256" key="4">
    <source>
        <dbReference type="ARBA" id="ARBA00022771"/>
    </source>
</evidence>
<feature type="compositionally biased region" description="Low complexity" evidence="8">
    <location>
        <begin position="520"/>
        <end position="533"/>
    </location>
</feature>
<evidence type="ECO:0000313" key="11">
    <source>
        <dbReference type="RefSeq" id="XP_029647601.1"/>
    </source>
</evidence>
<dbReference type="GO" id="GO:0008270">
    <property type="term" value="F:zinc ion binding"/>
    <property type="evidence" value="ECO:0007669"/>
    <property type="project" value="UniProtKB-KW"/>
</dbReference>
<feature type="domain" description="C2H2-type" evidence="9">
    <location>
        <begin position="841"/>
        <end position="869"/>
    </location>
</feature>
<dbReference type="GO" id="GO:0010468">
    <property type="term" value="P:regulation of gene expression"/>
    <property type="evidence" value="ECO:0007669"/>
    <property type="project" value="TreeGrafter"/>
</dbReference>
<dbReference type="SUPFAM" id="SSF57667">
    <property type="entry name" value="beta-beta-alpha zinc fingers"/>
    <property type="match status" value="4"/>
</dbReference>
<gene>
    <name evidence="11" type="primary">LOC115221539</name>
</gene>
<dbReference type="Pfam" id="PF00096">
    <property type="entry name" value="zf-C2H2"/>
    <property type="match status" value="5"/>
</dbReference>
<dbReference type="InterPro" id="IPR036236">
    <property type="entry name" value="Znf_C2H2_sf"/>
</dbReference>
<dbReference type="GO" id="GO:0005634">
    <property type="term" value="C:nucleus"/>
    <property type="evidence" value="ECO:0007669"/>
    <property type="project" value="UniProtKB-SubCell"/>
</dbReference>
<dbReference type="InterPro" id="IPR000210">
    <property type="entry name" value="BTB/POZ_dom"/>
</dbReference>
<evidence type="ECO:0000256" key="2">
    <source>
        <dbReference type="ARBA" id="ARBA00022723"/>
    </source>
</evidence>
<keyword evidence="3" id="KW-0677">Repeat</keyword>
<organism evidence="10 11">
    <name type="scientific">Octopus sinensis</name>
    <name type="common">East Asian common octopus</name>
    <dbReference type="NCBI Taxonomy" id="2607531"/>
    <lineage>
        <taxon>Eukaryota</taxon>
        <taxon>Metazoa</taxon>
        <taxon>Spiralia</taxon>
        <taxon>Lophotrochozoa</taxon>
        <taxon>Mollusca</taxon>
        <taxon>Cephalopoda</taxon>
        <taxon>Coleoidea</taxon>
        <taxon>Octopodiformes</taxon>
        <taxon>Octopoda</taxon>
        <taxon>Incirrata</taxon>
        <taxon>Octopodidae</taxon>
        <taxon>Octopus</taxon>
    </lineage>
</organism>
<feature type="region of interest" description="Disordered" evidence="8">
    <location>
        <begin position="668"/>
        <end position="697"/>
    </location>
</feature>
<dbReference type="InterPro" id="IPR011333">
    <property type="entry name" value="SKP1/BTB/POZ_sf"/>
</dbReference>
<keyword evidence="6" id="KW-0539">Nucleus</keyword>
<feature type="domain" description="C2H2-type" evidence="9">
    <location>
        <begin position="956"/>
        <end position="983"/>
    </location>
</feature>
<dbReference type="SUPFAM" id="SSF54695">
    <property type="entry name" value="POZ domain"/>
    <property type="match status" value="2"/>
</dbReference>
<dbReference type="KEGG" id="osn:115221539"/>
<comment type="subcellular location">
    <subcellularLocation>
        <location evidence="1">Nucleus</location>
    </subcellularLocation>
</comment>
<dbReference type="InterPro" id="IPR050331">
    <property type="entry name" value="Zinc_finger"/>
</dbReference>
<evidence type="ECO:0000256" key="8">
    <source>
        <dbReference type="SAM" id="MobiDB-lite"/>
    </source>
</evidence>
<dbReference type="SMART" id="SM00225">
    <property type="entry name" value="BTB"/>
    <property type="match status" value="2"/>
</dbReference>
<feature type="compositionally biased region" description="Low complexity" evidence="8">
    <location>
        <begin position="600"/>
        <end position="616"/>
    </location>
</feature>
<dbReference type="PROSITE" id="PS00028">
    <property type="entry name" value="ZINC_FINGER_C2H2_1"/>
    <property type="match status" value="4"/>
</dbReference>
<reference evidence="11" key="1">
    <citation type="submission" date="2025-08" db="UniProtKB">
        <authorList>
            <consortium name="RefSeq"/>
        </authorList>
    </citation>
    <scope>IDENTIFICATION</scope>
</reference>
<dbReference type="AlphaFoldDB" id="A0A6P7TDB2"/>
<dbReference type="Pfam" id="PF13912">
    <property type="entry name" value="zf-C2H2_6"/>
    <property type="match status" value="1"/>
</dbReference>